<comment type="caution">
    <text evidence="1">The sequence shown here is derived from an EMBL/GenBank/DDBJ whole genome shotgun (WGS) entry which is preliminary data.</text>
</comment>
<dbReference type="InterPro" id="IPR039470">
    <property type="entry name" value="Nuc_deoxyri_tr2"/>
</dbReference>
<proteinExistence type="predicted"/>
<evidence type="ECO:0000313" key="2">
    <source>
        <dbReference type="Proteomes" id="UP001338125"/>
    </source>
</evidence>
<dbReference type="Pfam" id="PF15891">
    <property type="entry name" value="Nuc_deoxyri_tr2"/>
    <property type="match status" value="1"/>
</dbReference>
<evidence type="ECO:0000313" key="1">
    <source>
        <dbReference type="EMBL" id="KAK5996570.1"/>
    </source>
</evidence>
<protein>
    <submittedName>
        <fullName evidence="1">Uncharacterized protein</fullName>
    </submittedName>
</protein>
<gene>
    <name evidence="1" type="ORF">PT974_01907</name>
</gene>
<dbReference type="Gene3D" id="3.40.50.450">
    <property type="match status" value="1"/>
</dbReference>
<keyword evidence="2" id="KW-1185">Reference proteome</keyword>
<accession>A0ABR0SXR5</accession>
<dbReference type="EMBL" id="JAVFKD010000002">
    <property type="protein sequence ID" value="KAK5996570.1"/>
    <property type="molecule type" value="Genomic_DNA"/>
</dbReference>
<name>A0ABR0SXR5_9HYPO</name>
<organism evidence="1 2">
    <name type="scientific">Cladobotryum mycophilum</name>
    <dbReference type="NCBI Taxonomy" id="491253"/>
    <lineage>
        <taxon>Eukaryota</taxon>
        <taxon>Fungi</taxon>
        <taxon>Dikarya</taxon>
        <taxon>Ascomycota</taxon>
        <taxon>Pezizomycotina</taxon>
        <taxon>Sordariomycetes</taxon>
        <taxon>Hypocreomycetidae</taxon>
        <taxon>Hypocreales</taxon>
        <taxon>Hypocreaceae</taxon>
        <taxon>Cladobotryum</taxon>
    </lineage>
</organism>
<dbReference type="Proteomes" id="UP001338125">
    <property type="component" value="Unassembled WGS sequence"/>
</dbReference>
<sequence length="168" mass="18999">MPSQAQVIWAPARPSVEIKSKKSIFLAGTTTQTGEPDWREKLTEALSKYDITIFNPKRDDWDSSWKEDFSDSRWAEQVEWELEMQDKADIVVVFFHGISPAPISLLELGLCVRSGKAIVCALDSYSKRGNVEAVCRRYAAKFVSSMQELRDAVIRRLEQDGIVGNEGK</sequence>
<dbReference type="SUPFAM" id="SSF52309">
    <property type="entry name" value="N-(deoxy)ribosyltransferase-like"/>
    <property type="match status" value="1"/>
</dbReference>
<reference evidence="1 2" key="1">
    <citation type="submission" date="2024-01" db="EMBL/GenBank/DDBJ databases">
        <title>Complete genome of Cladobotryum mycophilum ATHUM6906.</title>
        <authorList>
            <person name="Christinaki A.C."/>
            <person name="Myridakis A.I."/>
            <person name="Kouvelis V.N."/>
        </authorList>
    </citation>
    <scope>NUCLEOTIDE SEQUENCE [LARGE SCALE GENOMIC DNA]</scope>
    <source>
        <strain evidence="1 2">ATHUM6906</strain>
    </source>
</reference>